<proteinExistence type="predicted"/>
<feature type="compositionally biased region" description="Basic residues" evidence="1">
    <location>
        <begin position="690"/>
        <end position="701"/>
    </location>
</feature>
<dbReference type="PANTHER" id="PTHR14596:SF72">
    <property type="entry name" value="ZINC FINGER PROTEIN MSN2-RELATED"/>
    <property type="match status" value="1"/>
</dbReference>
<dbReference type="GO" id="GO:0005634">
    <property type="term" value="C:nucleus"/>
    <property type="evidence" value="ECO:0007669"/>
    <property type="project" value="TreeGrafter"/>
</dbReference>
<feature type="compositionally biased region" description="Basic and acidic residues" evidence="1">
    <location>
        <begin position="650"/>
        <end position="666"/>
    </location>
</feature>
<feature type="compositionally biased region" description="Low complexity" evidence="1">
    <location>
        <begin position="590"/>
        <end position="644"/>
    </location>
</feature>
<protein>
    <recommendedName>
        <fullName evidence="3">HSA domain-containing protein</fullName>
    </recommendedName>
</protein>
<dbReference type="PROSITE" id="PS51204">
    <property type="entry name" value="HSA"/>
    <property type="match status" value="1"/>
</dbReference>
<dbReference type="EMBL" id="KE123511">
    <property type="protein sequence ID" value="EUT78674.1"/>
    <property type="molecule type" value="Genomic_DNA"/>
</dbReference>
<keyword evidence="2" id="KW-0472">Membrane</keyword>
<name>W7FLD6_PLAFA</name>
<evidence type="ECO:0000256" key="2">
    <source>
        <dbReference type="SAM" id="Phobius"/>
    </source>
</evidence>
<keyword evidence="2" id="KW-0812">Transmembrane</keyword>
<dbReference type="GO" id="GO:0000981">
    <property type="term" value="F:DNA-binding transcription factor activity, RNA polymerase II-specific"/>
    <property type="evidence" value="ECO:0007669"/>
    <property type="project" value="TreeGrafter"/>
</dbReference>
<organism evidence="4">
    <name type="scientific">Plasmodium falciparum Santa Lucia</name>
    <dbReference type="NCBI Taxonomy" id="478859"/>
    <lineage>
        <taxon>Eukaryota</taxon>
        <taxon>Sar</taxon>
        <taxon>Alveolata</taxon>
        <taxon>Apicomplexa</taxon>
        <taxon>Aconoidasida</taxon>
        <taxon>Haemosporida</taxon>
        <taxon>Plasmodiidae</taxon>
        <taxon>Plasmodium</taxon>
        <taxon>Plasmodium (Laverania)</taxon>
    </lineage>
</organism>
<dbReference type="GO" id="GO:0042594">
    <property type="term" value="P:response to starvation"/>
    <property type="evidence" value="ECO:0007669"/>
    <property type="project" value="TreeGrafter"/>
</dbReference>
<gene>
    <name evidence="4" type="ORF">PFAG_05249</name>
</gene>
<dbReference type="PANTHER" id="PTHR14596">
    <property type="entry name" value="ZINC FINGER PROTEIN"/>
    <property type="match status" value="1"/>
</dbReference>
<dbReference type="AlphaFoldDB" id="W7FLD6"/>
<feature type="region of interest" description="Disordered" evidence="1">
    <location>
        <begin position="579"/>
        <end position="710"/>
    </location>
</feature>
<accession>W7FLD6</accession>
<dbReference type="Proteomes" id="UP000030666">
    <property type="component" value="Unassembled WGS sequence"/>
</dbReference>
<sequence length="1023" mass="124025">MNSNKNFVNKLYRYYRKNDNYNKKRIFIYENTVYYTPDDCVFCTQLNCTIKKRWDKKKKKKLKSAEKEEYFKDYKYFETENNDNTDEYYKNDEEENEASDLMITYCDRHVSLINILVNMFKIYNKKKTYLNVTLNINYVFLQIIYNIILYFVYLYIYYTKYIYYILRTYLFLLLYNSFHIIRENCYYPNIFLYNYYRNRIKKNILQQWKMKKKKKKKKRKKKKHSLFLCKKNMRDTKSNHFVRNYSYKIIKDSYTNHVDDVIIKFLLYKFYEKFINKFNKYINIHHHYHNVYKKIYYYKIKEGMLPFLCDHIFKCNYNLFYIFNRYNFQFNAYNILLNCKEKNSEQIFIFFNKKFLIKKDYVMNYLIYVINNIREKINKIKIIYDDTKKCYFIFYKNKCTSCLITHNILNVPIEGIKKKSDNIYFEKPKTNIKNEDVNCKYNKIFYKYYISVINDMLCISKNNMIIKNIDSINKNHKRLIKISNYNITNVCMFLLLPEIFCKYYKKGDKKKKKNKNVKKIIFKERRVNIKSYKILLKCEILTHFNFFNVINCDRYIYQNNLYNNLVGLKKGSYMKTCTNDETNRNDGDVNNKNGYNNNEHSNSSNERSNNNGDNNNNNHNNNNHNNNHHNNGSNNHNGNNNSNNDDNDKDDDKKGNDKKNEDKDDENKSDDDNDDDKKNGDGLNRSLDTKKRKEKSKNKNKMKPDNTLNENVKELLFDKEGKSYTCTNNDLSLVNNTICESIKKRKSNRGEKRNYNNEKNDKNSLNNVIAENAYKIIKNGRLYKPTEPVNIFRSHNKFMLKEMMWMSIDYYEEKRWKKNVSKKFGYLMSNHFEKKKKNDKYFISSQISNDIKMFWFFMLNEIRPDLVPVDLDHKIKNKNHLKNDFLNSFRKNLQIEEYNLEMDDNNQYSFNQHDGINEESSVQNKSEKNSFSINTSIDDNWGLMNKMSHQNGKNNNHNDYNNKCEDNKNNDYNNNKCDDNKIMIIITTNVMIITMMIIITNVMIITIMIIITNVMLISLIIFQ</sequence>
<evidence type="ECO:0000259" key="3">
    <source>
        <dbReference type="PROSITE" id="PS51204"/>
    </source>
</evidence>
<keyword evidence="2" id="KW-1133">Transmembrane helix</keyword>
<dbReference type="GO" id="GO:0000987">
    <property type="term" value="F:cis-regulatory region sequence-specific DNA binding"/>
    <property type="evidence" value="ECO:0007669"/>
    <property type="project" value="TreeGrafter"/>
</dbReference>
<feature type="transmembrane region" description="Helical" evidence="2">
    <location>
        <begin position="129"/>
        <end position="155"/>
    </location>
</feature>
<dbReference type="Pfam" id="PF07529">
    <property type="entry name" value="HSA"/>
    <property type="match status" value="1"/>
</dbReference>
<evidence type="ECO:0000256" key="1">
    <source>
        <dbReference type="SAM" id="MobiDB-lite"/>
    </source>
</evidence>
<reference evidence="4" key="1">
    <citation type="submission" date="2013-02" db="EMBL/GenBank/DDBJ databases">
        <title>The Genome Sequence of Plasmodium falciparum Santa Lucia.</title>
        <authorList>
            <consortium name="The Broad Institute Genome Sequencing Platform"/>
            <consortium name="The Broad Institute Genome Sequencing Center for Infectious Disease"/>
            <person name="Neafsey D."/>
            <person name="Cheeseman I."/>
            <person name="Volkman S."/>
            <person name="Adams J."/>
            <person name="Walker B."/>
            <person name="Young S.K."/>
            <person name="Zeng Q."/>
            <person name="Gargeya S."/>
            <person name="Fitzgerald M."/>
            <person name="Haas B."/>
            <person name="Abouelleil A."/>
            <person name="Alvarado L."/>
            <person name="Arachchi H.M."/>
            <person name="Berlin A.M."/>
            <person name="Chapman S.B."/>
            <person name="Dewar J."/>
            <person name="Goldberg J."/>
            <person name="Griggs A."/>
            <person name="Gujja S."/>
            <person name="Hansen M."/>
            <person name="Howarth C."/>
            <person name="Imamovic A."/>
            <person name="Larimer J."/>
            <person name="McCowan C."/>
            <person name="Murphy C."/>
            <person name="Neiman D."/>
            <person name="Pearson M."/>
            <person name="Priest M."/>
            <person name="Roberts A."/>
            <person name="Saif S."/>
            <person name="Shea T."/>
            <person name="Sisk P."/>
            <person name="Sykes S."/>
            <person name="Wortman J."/>
            <person name="Nusbaum C."/>
            <person name="Birren B."/>
        </authorList>
    </citation>
    <scope>NUCLEOTIDE SEQUENCE [LARGE SCALE GENOMIC DNA]</scope>
    <source>
        <strain evidence="4">Santa Lucia</strain>
    </source>
</reference>
<feature type="transmembrane region" description="Helical" evidence="2">
    <location>
        <begin position="990"/>
        <end position="1022"/>
    </location>
</feature>
<dbReference type="InterPro" id="IPR014012">
    <property type="entry name" value="HSA_dom"/>
</dbReference>
<evidence type="ECO:0000313" key="4">
    <source>
        <dbReference type="EMBL" id="EUT78674.1"/>
    </source>
</evidence>
<feature type="domain" description="HSA" evidence="3">
    <location>
        <begin position="783"/>
        <end position="856"/>
    </location>
</feature>